<evidence type="ECO:0000313" key="1">
    <source>
        <dbReference type="EMBL" id="CAE0765573.1"/>
    </source>
</evidence>
<evidence type="ECO:0000313" key="3">
    <source>
        <dbReference type="EMBL" id="CAE0765578.1"/>
    </source>
</evidence>
<sequence length="189" mass="19742">MRKLKMLDGPRELKMLQAVTQLAGPCEMTCVRSAQAVLRARLSTVLAVRDTAALPATMGKADTWKTSARCLVATWILAPFAPAVRCAERRAASTGRAVTAAMLAAPAATMRGTERATSCCHPRAPLMGASPTAAVALAQGRCPYPSPSVAALMLALCPGQVPVQMAKRGILPSAHSDAAVNLLAEERPI</sequence>
<dbReference type="AlphaFoldDB" id="A0A6S9WTN4"/>
<dbReference type="EMBL" id="HBIZ01028606">
    <property type="protein sequence ID" value="CAE0765574.1"/>
    <property type="molecule type" value="Transcribed_RNA"/>
</dbReference>
<gene>
    <name evidence="1" type="ORF">PCAR00345_LOCUS18185</name>
    <name evidence="2" type="ORF">PCAR00345_LOCUS18186</name>
    <name evidence="3" type="ORF">PCAR00345_LOCUS18190</name>
</gene>
<protein>
    <submittedName>
        <fullName evidence="2">Uncharacterized protein</fullName>
    </submittedName>
</protein>
<name>A0A6S9WTN4_CHRCT</name>
<proteinExistence type="predicted"/>
<dbReference type="EMBL" id="HBIZ01028605">
    <property type="protein sequence ID" value="CAE0765573.1"/>
    <property type="molecule type" value="Transcribed_RNA"/>
</dbReference>
<reference evidence="2" key="1">
    <citation type="submission" date="2021-01" db="EMBL/GenBank/DDBJ databases">
        <authorList>
            <person name="Corre E."/>
            <person name="Pelletier E."/>
            <person name="Niang G."/>
            <person name="Scheremetjew M."/>
            <person name="Finn R."/>
            <person name="Kale V."/>
            <person name="Holt S."/>
            <person name="Cochrane G."/>
            <person name="Meng A."/>
            <person name="Brown T."/>
            <person name="Cohen L."/>
        </authorList>
    </citation>
    <scope>NUCLEOTIDE SEQUENCE</scope>
    <source>
        <strain evidence="2">CCMP645</strain>
    </source>
</reference>
<evidence type="ECO:0000313" key="2">
    <source>
        <dbReference type="EMBL" id="CAE0765574.1"/>
    </source>
</evidence>
<accession>A0A6S9WTN4</accession>
<organism evidence="2">
    <name type="scientific">Chrysotila carterae</name>
    <name type="common">Marine alga</name>
    <name type="synonym">Syracosphaera carterae</name>
    <dbReference type="NCBI Taxonomy" id="13221"/>
    <lineage>
        <taxon>Eukaryota</taxon>
        <taxon>Haptista</taxon>
        <taxon>Haptophyta</taxon>
        <taxon>Prymnesiophyceae</taxon>
        <taxon>Isochrysidales</taxon>
        <taxon>Isochrysidaceae</taxon>
        <taxon>Chrysotila</taxon>
    </lineage>
</organism>
<dbReference type="EMBL" id="HBIZ01028610">
    <property type="protein sequence ID" value="CAE0765578.1"/>
    <property type="molecule type" value="Transcribed_RNA"/>
</dbReference>